<dbReference type="PANTHER" id="PTHR10067">
    <property type="entry name" value="PHOSPHATIDYLSERINE DECARBOXYLASE"/>
    <property type="match status" value="1"/>
</dbReference>
<evidence type="ECO:0000256" key="4">
    <source>
        <dbReference type="ARBA" id="ARBA00023317"/>
    </source>
</evidence>
<keyword evidence="4" id="KW-0670">Pyruvate</keyword>
<dbReference type="PANTHER" id="PTHR10067:SF6">
    <property type="entry name" value="PHOSPHATIDYLSERINE DECARBOXYLASE PROENZYME, MITOCHONDRIAL"/>
    <property type="match status" value="1"/>
</dbReference>
<sequence>MGKQLKKSMVLLFFVFIGCWGVFAQQECKSVAELRELYKKNPEFRTTVDQMFKNVHPLPDGSPNPWEGKNVEDLYGFLNEWFYFLPHTDDGLDRIIEFSFLYYKNPIGMKFIKEEPGLSWSLDFIAERGAFMDSPASTANIGKWLSDKNLKHEDYVMPLDGFKSFNEFFTRDLRPGARPITAMDDNSVLVSPADGVINMINNDVQLDSKIPTKAGMTLSLMELLDGSKYAEKFVGGTALAVFLLPTNYHHFHAPISGTMVESKEEVGDRLFGMPDILDIINDGNVAYNKDYSVFQDFKHGYYIIDTKTYGHIAMVPIGLQTIGSVVLEDKFKNIKDVKPVQVYKGDKLGHFAYGGSTVLLLFEKKKLSGLSVRLGQQIGSLSN</sequence>
<dbReference type="GO" id="GO:0004609">
    <property type="term" value="F:phosphatidylserine decarboxylase activity"/>
    <property type="evidence" value="ECO:0007669"/>
    <property type="project" value="InterPro"/>
</dbReference>
<name>A0A1M5MA98_9FLAO</name>
<dbReference type="EMBL" id="FQWL01000003">
    <property type="protein sequence ID" value="SHG74165.1"/>
    <property type="molecule type" value="Genomic_DNA"/>
</dbReference>
<protein>
    <submittedName>
        <fullName evidence="5">Phosphatidylserine decarboxylase</fullName>
    </submittedName>
</protein>
<organism evidence="5 6">
    <name type="scientific">Flagellimonas flava</name>
    <dbReference type="NCBI Taxonomy" id="570519"/>
    <lineage>
        <taxon>Bacteria</taxon>
        <taxon>Pseudomonadati</taxon>
        <taxon>Bacteroidota</taxon>
        <taxon>Flavobacteriia</taxon>
        <taxon>Flavobacteriales</taxon>
        <taxon>Flavobacteriaceae</taxon>
        <taxon>Flagellimonas</taxon>
    </lineage>
</organism>
<dbReference type="Pfam" id="PF02666">
    <property type="entry name" value="PS_Dcarbxylase"/>
    <property type="match status" value="1"/>
</dbReference>
<evidence type="ECO:0000313" key="5">
    <source>
        <dbReference type="EMBL" id="SHG74165.1"/>
    </source>
</evidence>
<proteinExistence type="predicted"/>
<gene>
    <name evidence="5" type="ORF">SAMN04488116_2344</name>
</gene>
<keyword evidence="3" id="KW-0456">Lyase</keyword>
<dbReference type="RefSeq" id="WP_073179720.1">
    <property type="nucleotide sequence ID" value="NZ_FQWL01000003.1"/>
</dbReference>
<evidence type="ECO:0000256" key="3">
    <source>
        <dbReference type="ARBA" id="ARBA00023239"/>
    </source>
</evidence>
<dbReference type="OrthoDB" id="9802030at2"/>
<dbReference type="STRING" id="570519.SAMN04488116_2344"/>
<keyword evidence="6" id="KW-1185">Reference proteome</keyword>
<evidence type="ECO:0000256" key="2">
    <source>
        <dbReference type="ARBA" id="ARBA00023145"/>
    </source>
</evidence>
<dbReference type="Proteomes" id="UP000184532">
    <property type="component" value="Unassembled WGS sequence"/>
</dbReference>
<evidence type="ECO:0000313" key="6">
    <source>
        <dbReference type="Proteomes" id="UP000184532"/>
    </source>
</evidence>
<reference evidence="6" key="1">
    <citation type="submission" date="2016-11" db="EMBL/GenBank/DDBJ databases">
        <authorList>
            <person name="Varghese N."/>
            <person name="Submissions S."/>
        </authorList>
    </citation>
    <scope>NUCLEOTIDE SEQUENCE [LARGE SCALE GENOMIC DNA]</scope>
    <source>
        <strain evidence="6">DSM 22638</strain>
    </source>
</reference>
<keyword evidence="2" id="KW-0865">Zymogen</keyword>
<dbReference type="PROSITE" id="PS51257">
    <property type="entry name" value="PROKAR_LIPOPROTEIN"/>
    <property type="match status" value="1"/>
</dbReference>
<keyword evidence="1" id="KW-0210">Decarboxylase</keyword>
<accession>A0A1M5MA98</accession>
<dbReference type="GO" id="GO:0006646">
    <property type="term" value="P:phosphatidylethanolamine biosynthetic process"/>
    <property type="evidence" value="ECO:0007669"/>
    <property type="project" value="TreeGrafter"/>
</dbReference>
<dbReference type="InterPro" id="IPR003817">
    <property type="entry name" value="PS_Dcarbxylase"/>
</dbReference>
<evidence type="ECO:0000256" key="1">
    <source>
        <dbReference type="ARBA" id="ARBA00022793"/>
    </source>
</evidence>
<dbReference type="AlphaFoldDB" id="A0A1M5MA98"/>